<evidence type="ECO:0000313" key="3">
    <source>
        <dbReference type="Proteomes" id="UP000007881"/>
    </source>
</evidence>
<dbReference type="Proteomes" id="UP000007881">
    <property type="component" value="Chromosome"/>
</dbReference>
<organism evidence="2 3">
    <name type="scientific">Phycisphaera mikurensis (strain NBRC 102666 / KCTC 22515 / FYK2301M01)</name>
    <dbReference type="NCBI Taxonomy" id="1142394"/>
    <lineage>
        <taxon>Bacteria</taxon>
        <taxon>Pseudomonadati</taxon>
        <taxon>Planctomycetota</taxon>
        <taxon>Phycisphaerae</taxon>
        <taxon>Phycisphaerales</taxon>
        <taxon>Phycisphaeraceae</taxon>
        <taxon>Phycisphaera</taxon>
    </lineage>
</organism>
<keyword evidence="1" id="KW-0472">Membrane</keyword>
<dbReference type="KEGG" id="phm:PSMK_03320"/>
<accession>I0IB53</accession>
<dbReference type="EMBL" id="AP012338">
    <property type="protein sequence ID" value="BAM02491.1"/>
    <property type="molecule type" value="Genomic_DNA"/>
</dbReference>
<sequence length="251" mass="26358">MTTSDRFRRRFLKRWLLRRSVLSAAAAAGLVTAAAVTVGLLGGGGLAAAAGVGLLAWAVPAAVAAGWFVFGRQRIAAEARAGLLDEADGGQRQLLRELGRRLIGHGDSEGARLADALRKLRGRLDAGVAGEGFEVDAAMAGTAERLMSASVNALARSLRIHQAKEQLHTEEVKEELDGSRAGLIAEVASGVHALGLMLDRMQTAKLRRPMEGELLAVRAELDSGLAVAERVEARMAALDASLSGPSAVRER</sequence>
<dbReference type="HOGENOM" id="CLU_1106343_0_0_0"/>
<dbReference type="AlphaFoldDB" id="I0IB53"/>
<dbReference type="RefSeq" id="WP_014435711.1">
    <property type="nucleotide sequence ID" value="NC_017080.1"/>
</dbReference>
<feature type="transmembrane region" description="Helical" evidence="1">
    <location>
        <begin position="21"/>
        <end position="41"/>
    </location>
</feature>
<name>I0IB53_PHYMF</name>
<evidence type="ECO:0000313" key="2">
    <source>
        <dbReference type="EMBL" id="BAM02491.1"/>
    </source>
</evidence>
<dbReference type="InterPro" id="IPR006311">
    <property type="entry name" value="TAT_signal"/>
</dbReference>
<gene>
    <name evidence="2" type="ordered locus">PSMK_03320</name>
</gene>
<reference evidence="2 3" key="1">
    <citation type="submission" date="2012-02" db="EMBL/GenBank/DDBJ databases">
        <title>Complete genome sequence of Phycisphaera mikurensis NBRC 102666.</title>
        <authorList>
            <person name="Ankai A."/>
            <person name="Hosoyama A."/>
            <person name="Terui Y."/>
            <person name="Sekine M."/>
            <person name="Fukai R."/>
            <person name="Kato Y."/>
            <person name="Nakamura S."/>
            <person name="Yamada-Narita S."/>
            <person name="Kawakoshi A."/>
            <person name="Fukunaga Y."/>
            <person name="Yamazaki S."/>
            <person name="Fujita N."/>
        </authorList>
    </citation>
    <scope>NUCLEOTIDE SEQUENCE [LARGE SCALE GENOMIC DNA]</scope>
    <source>
        <strain evidence="3">NBRC 102666 / KCTC 22515 / FYK2301M01</strain>
    </source>
</reference>
<proteinExistence type="predicted"/>
<feature type="transmembrane region" description="Helical" evidence="1">
    <location>
        <begin position="47"/>
        <end position="70"/>
    </location>
</feature>
<keyword evidence="3" id="KW-1185">Reference proteome</keyword>
<dbReference type="PROSITE" id="PS51318">
    <property type="entry name" value="TAT"/>
    <property type="match status" value="1"/>
</dbReference>
<keyword evidence="1" id="KW-1133">Transmembrane helix</keyword>
<dbReference type="STRING" id="1142394.PSMK_03320"/>
<keyword evidence="1" id="KW-0812">Transmembrane</keyword>
<evidence type="ECO:0000256" key="1">
    <source>
        <dbReference type="SAM" id="Phobius"/>
    </source>
</evidence>
<protein>
    <submittedName>
        <fullName evidence="2">Uncharacterized protein</fullName>
    </submittedName>
</protein>